<reference evidence="6 7" key="1">
    <citation type="submission" date="2015-01" db="EMBL/GenBank/DDBJ databases">
        <title>Vibrio sp. C5 JCM 19232 whole genome shotgun sequence.</title>
        <authorList>
            <person name="Sawabe T."/>
            <person name="Meirelles P."/>
            <person name="Feng G."/>
            <person name="Sayaka M."/>
            <person name="Hattori M."/>
            <person name="Ohkuma M."/>
        </authorList>
    </citation>
    <scope>NUCLEOTIDE SEQUENCE [LARGE SCALE GENOMIC DNA]</scope>
    <source>
        <strain evidence="6 7">JCM19232</strain>
    </source>
</reference>
<dbReference type="Proteomes" id="UP000031670">
    <property type="component" value="Unassembled WGS sequence"/>
</dbReference>
<accession>A0A0B8PMP0</accession>
<dbReference type="GO" id="GO:0016432">
    <property type="term" value="F:tRNA-uridine aminocarboxypropyltransferase activity"/>
    <property type="evidence" value="ECO:0007669"/>
    <property type="project" value="UniProtKB-EC"/>
</dbReference>
<keyword evidence="4" id="KW-0819">tRNA processing</keyword>
<sequence>MSCERCGFIHNCVCEAKPLVESPFELVLLYHPNELRRATKTGKLLASCLTQVSQYEWSRTEPPVELLERIKQHGNAKLLFPSENGAPLESSVSTNSLYIVLDATWQEAKKMLNKSPWLQELAQVHLDSASNSNYSLRRNQEAGNLCTFEVGSAILAAHQGANSADKLNHFFQHYLKVFQADRSGHKLD</sequence>
<dbReference type="InterPro" id="IPR005636">
    <property type="entry name" value="DTW"/>
</dbReference>
<evidence type="ECO:0000256" key="2">
    <source>
        <dbReference type="ARBA" id="ARBA00022679"/>
    </source>
</evidence>
<evidence type="ECO:0000256" key="4">
    <source>
        <dbReference type="ARBA" id="ARBA00022694"/>
    </source>
</evidence>
<feature type="domain" description="DTW" evidence="5">
    <location>
        <begin position="1"/>
        <end position="183"/>
    </location>
</feature>
<dbReference type="SMART" id="SM01144">
    <property type="entry name" value="DTW"/>
    <property type="match status" value="1"/>
</dbReference>
<dbReference type="PANTHER" id="PTHR21392:SF1">
    <property type="entry name" value="TRNA-URIDINE AMINOCARBOXYPROPYLTRANSFERASE"/>
    <property type="match status" value="1"/>
</dbReference>
<dbReference type="GO" id="GO:0008033">
    <property type="term" value="P:tRNA processing"/>
    <property type="evidence" value="ECO:0007669"/>
    <property type="project" value="UniProtKB-KW"/>
</dbReference>
<protein>
    <recommendedName>
        <fullName evidence="1">tRNA-uridine aminocarboxypropyltransferase</fullName>
        <ecNumber evidence="1">2.5.1.25</ecNumber>
    </recommendedName>
</protein>
<evidence type="ECO:0000313" key="7">
    <source>
        <dbReference type="Proteomes" id="UP000031670"/>
    </source>
</evidence>
<proteinExistence type="predicted"/>
<dbReference type="AlphaFoldDB" id="A0A0B8PMP0"/>
<name>A0A0B8PMP0_9VIBR</name>
<evidence type="ECO:0000256" key="3">
    <source>
        <dbReference type="ARBA" id="ARBA00022691"/>
    </source>
</evidence>
<reference evidence="6 7" key="2">
    <citation type="submission" date="2015-01" db="EMBL/GenBank/DDBJ databases">
        <authorList>
            <consortium name="NBRP consortium"/>
            <person name="Sawabe T."/>
            <person name="Meirelles P."/>
            <person name="Feng G."/>
            <person name="Sayaka M."/>
            <person name="Hattori M."/>
            <person name="Ohkuma M."/>
        </authorList>
    </citation>
    <scope>NUCLEOTIDE SEQUENCE [LARGE SCALE GENOMIC DNA]</scope>
    <source>
        <strain evidence="6 7">JCM19232</strain>
    </source>
</reference>
<dbReference type="EC" id="2.5.1.25" evidence="1"/>
<evidence type="ECO:0000259" key="5">
    <source>
        <dbReference type="SMART" id="SM01144"/>
    </source>
</evidence>
<keyword evidence="2" id="KW-0808">Transferase</keyword>
<organism evidence="6 7">
    <name type="scientific">Vibrio ishigakensis</name>
    <dbReference type="NCBI Taxonomy" id="1481914"/>
    <lineage>
        <taxon>Bacteria</taxon>
        <taxon>Pseudomonadati</taxon>
        <taxon>Pseudomonadota</taxon>
        <taxon>Gammaproteobacteria</taxon>
        <taxon>Vibrionales</taxon>
        <taxon>Vibrionaceae</taxon>
        <taxon>Vibrio</taxon>
    </lineage>
</organism>
<dbReference type="PANTHER" id="PTHR21392">
    <property type="entry name" value="TRNA-URIDINE AMINOCARBOXYPROPYLTRANSFERASE 2"/>
    <property type="match status" value="1"/>
</dbReference>
<evidence type="ECO:0000313" key="6">
    <source>
        <dbReference type="EMBL" id="GAM63964.1"/>
    </source>
</evidence>
<comment type="caution">
    <text evidence="6">The sequence shown here is derived from an EMBL/GenBank/DDBJ whole genome shotgun (WGS) entry which is preliminary data.</text>
</comment>
<dbReference type="Pfam" id="PF03942">
    <property type="entry name" value="DTW"/>
    <property type="match status" value="1"/>
</dbReference>
<gene>
    <name evidence="6" type="ORF">JCM19232_2374</name>
</gene>
<dbReference type="InterPro" id="IPR039262">
    <property type="entry name" value="DTWD2/TAPT"/>
</dbReference>
<dbReference type="EMBL" id="BBSA01000010">
    <property type="protein sequence ID" value="GAM63964.1"/>
    <property type="molecule type" value="Genomic_DNA"/>
</dbReference>
<evidence type="ECO:0000256" key="1">
    <source>
        <dbReference type="ARBA" id="ARBA00012386"/>
    </source>
</evidence>
<keyword evidence="3" id="KW-0949">S-adenosyl-L-methionine</keyword>